<dbReference type="InterPro" id="IPR012476">
    <property type="entry name" value="GLE1"/>
</dbReference>
<feature type="compositionally biased region" description="Low complexity" evidence="17">
    <location>
        <begin position="139"/>
        <end position="150"/>
    </location>
</feature>
<keyword evidence="19" id="KW-1185">Reference proteome</keyword>
<keyword evidence="7" id="KW-0653">Protein transport</keyword>
<dbReference type="Proteomes" id="UP000769528">
    <property type="component" value="Unassembled WGS sequence"/>
</dbReference>
<evidence type="ECO:0000256" key="17">
    <source>
        <dbReference type="SAM" id="MobiDB-lite"/>
    </source>
</evidence>
<dbReference type="PANTHER" id="PTHR12960:SF0">
    <property type="entry name" value="MRNA EXPORT FACTOR GLE1"/>
    <property type="match status" value="1"/>
</dbReference>
<dbReference type="GO" id="GO:0015031">
    <property type="term" value="P:protein transport"/>
    <property type="evidence" value="ECO:0007669"/>
    <property type="project" value="UniProtKB-KW"/>
</dbReference>
<keyword evidence="12" id="KW-0539">Nucleus</keyword>
<dbReference type="FunFam" id="1.25.40.510:FF:000003">
    <property type="entry name" value="Nucleoporin GLE1"/>
    <property type="match status" value="1"/>
</dbReference>
<feature type="compositionally biased region" description="Acidic residues" evidence="17">
    <location>
        <begin position="17"/>
        <end position="29"/>
    </location>
</feature>
<dbReference type="GO" id="GO:0044614">
    <property type="term" value="C:nuclear pore cytoplasmic filaments"/>
    <property type="evidence" value="ECO:0007669"/>
    <property type="project" value="TreeGrafter"/>
</dbReference>
<evidence type="ECO:0000256" key="16">
    <source>
        <dbReference type="ARBA" id="ARBA00075681"/>
    </source>
</evidence>
<evidence type="ECO:0000256" key="7">
    <source>
        <dbReference type="ARBA" id="ARBA00022927"/>
    </source>
</evidence>
<keyword evidence="10" id="KW-0906">Nuclear pore complex</keyword>
<keyword evidence="5" id="KW-0813">Transport</keyword>
<dbReference type="EMBL" id="JAEUBF010000506">
    <property type="protein sequence ID" value="KAH3677643.1"/>
    <property type="molecule type" value="Genomic_DNA"/>
</dbReference>
<evidence type="ECO:0000256" key="5">
    <source>
        <dbReference type="ARBA" id="ARBA00022448"/>
    </source>
</evidence>
<dbReference type="GO" id="GO:0005543">
    <property type="term" value="F:phospholipid binding"/>
    <property type="evidence" value="ECO:0007669"/>
    <property type="project" value="TreeGrafter"/>
</dbReference>
<dbReference type="GO" id="GO:0000822">
    <property type="term" value="F:inositol hexakisphosphate binding"/>
    <property type="evidence" value="ECO:0007669"/>
    <property type="project" value="TreeGrafter"/>
</dbReference>
<evidence type="ECO:0000256" key="9">
    <source>
        <dbReference type="ARBA" id="ARBA00023054"/>
    </source>
</evidence>
<dbReference type="GO" id="GO:0031369">
    <property type="term" value="F:translation initiation factor binding"/>
    <property type="evidence" value="ECO:0007669"/>
    <property type="project" value="TreeGrafter"/>
</dbReference>
<keyword evidence="8" id="KW-0811">Translocation</keyword>
<evidence type="ECO:0000256" key="13">
    <source>
        <dbReference type="ARBA" id="ARBA00026227"/>
    </source>
</evidence>
<sequence length="592" mass="68602">MRFSPHRSIPNSSYGEIDSDYDSLSDDEEMNRVVKSSPLKSMNDESPLKFYTNNYINDIRTSSTTHKVLHSSPLAKSQFSTPDKSRSFQDESIAIEELTGLLKDIRVKERFELIKTSSLTRQKSRSRPLSAKHTRRSSLHSSSSSPLHPSEQATLHVVSSKEKVHETVDLKKAQASVISDLENRLDHRAKQIEIQLQQLEEEKKRRAEDLKRKEELEKQRKEEEKARQEEEEKKKKEEETRLKNIEEERKLAEEKRLKEEAEKAKSEAERKAKEKIEEEKKQREIDAANAAKKELGVTNNEIIEKEFLHYKTMIHTIKTDIVEKVKGDLQTKNAILKHKRKINPKFGQLTNSLTQLSRISNEVISMINETKSLEIAYKWILNFVAKSIVAQAETEVRASPGSSLPLAKLTLNLLCEFPELKDFLIARFVKKCPFIIGFTCAVDTEQGRLRMGWKRNDGDRWEDEVSYNERISGMMTLYSVITRLPLDQRYFNEIEHPLPLSQSWIMLARLVNQPNKLLTNTHFIVASAWWEAAAYEFQQNYGKQADKFLNLLWISWAQSVENKNFSGAKTLQTVGDDWKHSGLIKKFEPMEP</sequence>
<evidence type="ECO:0000256" key="3">
    <source>
        <dbReference type="ARBA" id="ARBA00004620"/>
    </source>
</evidence>
<evidence type="ECO:0000256" key="1">
    <source>
        <dbReference type="ARBA" id="ARBA00004335"/>
    </source>
</evidence>
<evidence type="ECO:0000256" key="11">
    <source>
        <dbReference type="ARBA" id="ARBA00023136"/>
    </source>
</evidence>
<evidence type="ECO:0000256" key="2">
    <source>
        <dbReference type="ARBA" id="ARBA00004567"/>
    </source>
</evidence>
<dbReference type="GO" id="GO:0016973">
    <property type="term" value="P:poly(A)+ mRNA export from nucleus"/>
    <property type="evidence" value="ECO:0007669"/>
    <property type="project" value="InterPro"/>
</dbReference>
<keyword evidence="9" id="KW-0175">Coiled coil</keyword>
<gene>
    <name evidence="18" type="ORF">WICMUC_001746</name>
</gene>
<evidence type="ECO:0000256" key="4">
    <source>
        <dbReference type="ARBA" id="ARBA00011056"/>
    </source>
</evidence>
<comment type="similarity">
    <text evidence="4">Belongs to the GLE1 family.</text>
</comment>
<dbReference type="Gene3D" id="1.25.40.510">
    <property type="entry name" value="GLE1-like"/>
    <property type="match status" value="1"/>
</dbReference>
<dbReference type="AlphaFoldDB" id="A0A9P8TFH3"/>
<reference evidence="18" key="2">
    <citation type="submission" date="2021-01" db="EMBL/GenBank/DDBJ databases">
        <authorList>
            <person name="Schikora-Tamarit M.A."/>
        </authorList>
    </citation>
    <scope>NUCLEOTIDE SEQUENCE</scope>
    <source>
        <strain evidence="18">CBS6341</strain>
    </source>
</reference>
<feature type="region of interest" description="Disordered" evidence="17">
    <location>
        <begin position="1"/>
        <end position="30"/>
    </location>
</feature>
<evidence type="ECO:0000256" key="6">
    <source>
        <dbReference type="ARBA" id="ARBA00022816"/>
    </source>
</evidence>
<evidence type="ECO:0000313" key="19">
    <source>
        <dbReference type="Proteomes" id="UP000769528"/>
    </source>
</evidence>
<dbReference type="InterPro" id="IPR038506">
    <property type="entry name" value="GLE1-like_sf"/>
</dbReference>
<name>A0A9P8TFH3_9ASCO</name>
<feature type="compositionally biased region" description="Basic residues" evidence="17">
    <location>
        <begin position="122"/>
        <end position="138"/>
    </location>
</feature>
<keyword evidence="6" id="KW-0509">mRNA transport</keyword>
<feature type="region of interest" description="Disordered" evidence="17">
    <location>
        <begin position="253"/>
        <end position="276"/>
    </location>
</feature>
<feature type="region of interest" description="Disordered" evidence="17">
    <location>
        <begin position="118"/>
        <end position="154"/>
    </location>
</feature>
<evidence type="ECO:0000256" key="14">
    <source>
        <dbReference type="ARBA" id="ARBA00029983"/>
    </source>
</evidence>
<accession>A0A9P8TFH3</accession>
<feature type="region of interest" description="Disordered" evidence="17">
    <location>
        <begin position="204"/>
        <end position="241"/>
    </location>
</feature>
<organism evidence="18 19">
    <name type="scientific">Wickerhamomyces mucosus</name>
    <dbReference type="NCBI Taxonomy" id="1378264"/>
    <lineage>
        <taxon>Eukaryota</taxon>
        <taxon>Fungi</taxon>
        <taxon>Dikarya</taxon>
        <taxon>Ascomycota</taxon>
        <taxon>Saccharomycotina</taxon>
        <taxon>Saccharomycetes</taxon>
        <taxon>Phaffomycetales</taxon>
        <taxon>Wickerhamomycetaceae</taxon>
        <taxon>Wickerhamomyces</taxon>
    </lineage>
</organism>
<evidence type="ECO:0000256" key="15">
    <source>
        <dbReference type="ARBA" id="ARBA00075092"/>
    </source>
</evidence>
<dbReference type="GO" id="GO:0031965">
    <property type="term" value="C:nuclear membrane"/>
    <property type="evidence" value="ECO:0007669"/>
    <property type="project" value="UniProtKB-SubCell"/>
</dbReference>
<proteinExistence type="inferred from homology"/>
<dbReference type="PANTHER" id="PTHR12960">
    <property type="entry name" value="GLE-1-RELATED"/>
    <property type="match status" value="1"/>
</dbReference>
<evidence type="ECO:0000256" key="8">
    <source>
        <dbReference type="ARBA" id="ARBA00023010"/>
    </source>
</evidence>
<comment type="subcellular location">
    <subcellularLocation>
        <location evidence="1">Nucleus membrane</location>
        <topology evidence="1">Peripheral membrane protein</topology>
        <orientation evidence="1">Cytoplasmic side</orientation>
    </subcellularLocation>
    <subcellularLocation>
        <location evidence="3">Nucleus membrane</location>
        <topology evidence="3">Peripheral membrane protein</topology>
        <orientation evidence="3">Nucleoplasmic side</orientation>
    </subcellularLocation>
    <subcellularLocation>
        <location evidence="2">Nucleus</location>
        <location evidence="2">Nuclear pore complex</location>
    </subcellularLocation>
</comment>
<dbReference type="OrthoDB" id="420884at2759"/>
<dbReference type="Pfam" id="PF07817">
    <property type="entry name" value="GLE1"/>
    <property type="match status" value="1"/>
</dbReference>
<evidence type="ECO:0000313" key="18">
    <source>
        <dbReference type="EMBL" id="KAH3677643.1"/>
    </source>
</evidence>
<comment type="caution">
    <text evidence="18">The sequence shown here is derived from an EMBL/GenBank/DDBJ whole genome shotgun (WGS) entry which is preliminary data.</text>
</comment>
<evidence type="ECO:0000256" key="12">
    <source>
        <dbReference type="ARBA" id="ARBA00023242"/>
    </source>
</evidence>
<feature type="region of interest" description="Disordered" evidence="17">
    <location>
        <begin position="63"/>
        <end position="86"/>
    </location>
</feature>
<reference evidence="18" key="1">
    <citation type="journal article" date="2021" name="Open Biol.">
        <title>Shared evolutionary footprints suggest mitochondrial oxidative damage underlies multiple complex I losses in fungi.</title>
        <authorList>
            <person name="Schikora-Tamarit M.A."/>
            <person name="Marcet-Houben M."/>
            <person name="Nosek J."/>
            <person name="Gabaldon T."/>
        </authorList>
    </citation>
    <scope>NUCLEOTIDE SEQUENCE</scope>
    <source>
        <strain evidence="18">CBS6341</strain>
    </source>
</reference>
<dbReference type="GO" id="GO:0005737">
    <property type="term" value="C:cytoplasm"/>
    <property type="evidence" value="ECO:0007669"/>
    <property type="project" value="UniProtKB-ARBA"/>
</dbReference>
<keyword evidence="11" id="KW-0472">Membrane</keyword>
<protein>
    <recommendedName>
        <fullName evidence="13">mRNA export factor GLE1</fullName>
    </recommendedName>
    <alternativeName>
        <fullName evidence="15">Nuclear pore protein GLE1</fullName>
    </alternativeName>
    <alternativeName>
        <fullName evidence="14">Nucleoporin GLE1</fullName>
    </alternativeName>
    <alternativeName>
        <fullName evidence="16">RNA export factor GLE1</fullName>
    </alternativeName>
</protein>
<evidence type="ECO:0000256" key="10">
    <source>
        <dbReference type="ARBA" id="ARBA00023132"/>
    </source>
</evidence>